<dbReference type="OrthoDB" id="9810303at2"/>
<comment type="caution">
    <text evidence="9">The sequence shown here is derived from an EMBL/GenBank/DDBJ whole genome shotgun (WGS) entry which is preliminary data.</text>
</comment>
<dbReference type="InterPro" id="IPR029044">
    <property type="entry name" value="Nucleotide-diphossugar_trans"/>
</dbReference>
<feature type="transmembrane region" description="Helical" evidence="6">
    <location>
        <begin position="223"/>
        <end position="246"/>
    </location>
</feature>
<dbReference type="PANTHER" id="PTHR48090">
    <property type="entry name" value="UNDECAPRENYL-PHOSPHATE 4-DEOXY-4-FORMAMIDO-L-ARABINOSE TRANSFERASE-RELATED"/>
    <property type="match status" value="1"/>
</dbReference>
<feature type="domain" description="Glycosyltransferase 2-like" evidence="7">
    <location>
        <begin position="24"/>
        <end position="98"/>
    </location>
</feature>
<dbReference type="RefSeq" id="WP_064003671.1">
    <property type="nucleotide sequence ID" value="NZ_LSTV01000005.1"/>
</dbReference>
<keyword evidence="3 6" id="KW-0812">Transmembrane</keyword>
<evidence type="ECO:0000256" key="1">
    <source>
        <dbReference type="ARBA" id="ARBA00004141"/>
    </source>
</evidence>
<organism evidence="9 10">
    <name type="scientific">Microbacterium oleivorans</name>
    <dbReference type="NCBI Taxonomy" id="273677"/>
    <lineage>
        <taxon>Bacteria</taxon>
        <taxon>Bacillati</taxon>
        <taxon>Actinomycetota</taxon>
        <taxon>Actinomycetes</taxon>
        <taxon>Micrococcales</taxon>
        <taxon>Microbacteriaceae</taxon>
        <taxon>Microbacterium</taxon>
    </lineage>
</organism>
<evidence type="ECO:0000256" key="4">
    <source>
        <dbReference type="ARBA" id="ARBA00022989"/>
    </source>
</evidence>
<reference evidence="9 10" key="1">
    <citation type="submission" date="2016-02" db="EMBL/GenBank/DDBJ databases">
        <authorList>
            <person name="Wen L."/>
            <person name="He K."/>
            <person name="Yang H."/>
        </authorList>
    </citation>
    <scope>NUCLEOTIDE SEQUENCE [LARGE SCALE GENOMIC DNA]</scope>
    <source>
        <strain evidence="9 10">CD11_3</strain>
    </source>
</reference>
<proteinExistence type="inferred from homology"/>
<dbReference type="SUPFAM" id="SSF53448">
    <property type="entry name" value="Nucleotide-diphospho-sugar transferases"/>
    <property type="match status" value="1"/>
</dbReference>
<dbReference type="AlphaFoldDB" id="A0A177K7W4"/>
<dbReference type="EMBL" id="LSTV01000005">
    <property type="protein sequence ID" value="OAH48895.1"/>
    <property type="molecule type" value="Genomic_DNA"/>
</dbReference>
<evidence type="ECO:0000259" key="8">
    <source>
        <dbReference type="Pfam" id="PF04138"/>
    </source>
</evidence>
<feature type="transmembrane region" description="Helical" evidence="6">
    <location>
        <begin position="252"/>
        <end position="271"/>
    </location>
</feature>
<dbReference type="Proteomes" id="UP000076998">
    <property type="component" value="Unassembled WGS sequence"/>
</dbReference>
<comment type="subcellular location">
    <subcellularLocation>
        <location evidence="1">Membrane</location>
        <topology evidence="1">Multi-pass membrane protein</topology>
    </subcellularLocation>
</comment>
<dbReference type="PANTHER" id="PTHR48090:SF7">
    <property type="entry name" value="RFBJ PROTEIN"/>
    <property type="match status" value="1"/>
</dbReference>
<dbReference type="InterPro" id="IPR007267">
    <property type="entry name" value="GtrA_DPMS_TM"/>
</dbReference>
<sequence length="379" mass="40052">MIILIPAYEPDVALTDLVGALTISAPGIPIVVVDDGSGPRHAAVFDDVAALGATVLGHVRNQGKGAALRTGFRHAMSAFPGHSVVTADADGQHTVADILNVGATTVAAVDSGAPVMVLGCRDTGRRGNPMRSRLGNAAARATFRLAAGWTLSDTQTGLRGIPPVMLPWLLAQRGERFEYEQNVLLRCHRDGWETCEVPIETVYVAGNASSHFRPLVDTLRVGVPLLLFAASSVFAFAVDTLLLLVLTAVTGAFIPSIVAARVVSATVNFVVNRHVVFRRDGTGALRRQAIRYALLAGALLASNVAWMTMLTAAGMPLLAAKLVTEAALFALGYLIQRSVVFGRNPRASRLESAVNAPLRNGEGAATRMEIVTTSPRRNP</sequence>
<evidence type="ECO:0000256" key="6">
    <source>
        <dbReference type="SAM" id="Phobius"/>
    </source>
</evidence>
<evidence type="ECO:0008006" key="11">
    <source>
        <dbReference type="Google" id="ProtNLM"/>
    </source>
</evidence>
<evidence type="ECO:0000313" key="9">
    <source>
        <dbReference type="EMBL" id="OAH48895.1"/>
    </source>
</evidence>
<dbReference type="InterPro" id="IPR050256">
    <property type="entry name" value="Glycosyltransferase_2"/>
</dbReference>
<protein>
    <recommendedName>
        <fullName evidence="11">Glycosyltransferase</fullName>
    </recommendedName>
</protein>
<accession>A0A177K7W4</accession>
<evidence type="ECO:0000313" key="10">
    <source>
        <dbReference type="Proteomes" id="UP000076998"/>
    </source>
</evidence>
<comment type="similarity">
    <text evidence="2">Belongs to the glycosyltransferase 2 family.</text>
</comment>
<dbReference type="Pfam" id="PF04138">
    <property type="entry name" value="GtrA_DPMS_TM"/>
    <property type="match status" value="1"/>
</dbReference>
<evidence type="ECO:0000256" key="3">
    <source>
        <dbReference type="ARBA" id="ARBA00022692"/>
    </source>
</evidence>
<dbReference type="CDD" id="cd04179">
    <property type="entry name" value="DPM_DPG-synthase_like"/>
    <property type="match status" value="1"/>
</dbReference>
<evidence type="ECO:0000256" key="2">
    <source>
        <dbReference type="ARBA" id="ARBA00006739"/>
    </source>
</evidence>
<dbReference type="Gene3D" id="3.90.550.10">
    <property type="entry name" value="Spore Coat Polysaccharide Biosynthesis Protein SpsA, Chain A"/>
    <property type="match status" value="1"/>
</dbReference>
<dbReference type="InterPro" id="IPR001173">
    <property type="entry name" value="Glyco_trans_2-like"/>
</dbReference>
<name>A0A177K7W4_9MICO</name>
<gene>
    <name evidence="9" type="ORF">AYL44_12800</name>
</gene>
<feature type="transmembrane region" description="Helical" evidence="6">
    <location>
        <begin position="292"/>
        <end position="312"/>
    </location>
</feature>
<evidence type="ECO:0000256" key="5">
    <source>
        <dbReference type="ARBA" id="ARBA00023136"/>
    </source>
</evidence>
<keyword evidence="5 6" id="KW-0472">Membrane</keyword>
<dbReference type="GO" id="GO:0016020">
    <property type="term" value="C:membrane"/>
    <property type="evidence" value="ECO:0007669"/>
    <property type="project" value="UniProtKB-SubCell"/>
</dbReference>
<keyword evidence="4 6" id="KW-1133">Transmembrane helix</keyword>
<evidence type="ECO:0000259" key="7">
    <source>
        <dbReference type="Pfam" id="PF00535"/>
    </source>
</evidence>
<dbReference type="GO" id="GO:0000271">
    <property type="term" value="P:polysaccharide biosynthetic process"/>
    <property type="evidence" value="ECO:0007669"/>
    <property type="project" value="InterPro"/>
</dbReference>
<dbReference type="Pfam" id="PF00535">
    <property type="entry name" value="Glycos_transf_2"/>
    <property type="match status" value="1"/>
</dbReference>
<feature type="domain" description="GtrA/DPMS transmembrane" evidence="8">
    <location>
        <begin position="228"/>
        <end position="341"/>
    </location>
</feature>